<gene>
    <name evidence="2" type="ORF">MNBD_GAMMA22-2323</name>
</gene>
<dbReference type="AlphaFoldDB" id="A0A3B0ZVF1"/>
<organism evidence="2">
    <name type="scientific">hydrothermal vent metagenome</name>
    <dbReference type="NCBI Taxonomy" id="652676"/>
    <lineage>
        <taxon>unclassified sequences</taxon>
        <taxon>metagenomes</taxon>
        <taxon>ecological metagenomes</taxon>
    </lineage>
</organism>
<feature type="transmembrane region" description="Helical" evidence="1">
    <location>
        <begin position="156"/>
        <end position="181"/>
    </location>
</feature>
<keyword evidence="1" id="KW-0472">Membrane</keyword>
<protein>
    <submittedName>
        <fullName evidence="2">Uncharacterized protein</fullName>
    </submittedName>
</protein>
<dbReference type="EMBL" id="UOFS01000011">
    <property type="protein sequence ID" value="VAW92053.1"/>
    <property type="molecule type" value="Genomic_DNA"/>
</dbReference>
<proteinExistence type="predicted"/>
<accession>A0A3B0ZVF1</accession>
<sequence length="314" mass="35875">MSVNSEKHPELVTIMGFIDDPDTMEFENLGLHLATCNACRNKAAELTELQSNLKSSDFIHQHIRYELTENKQKIPQIDEQQLEQYLNGNTDSSQRREITEQLQNDVPSLKAALHFVSHQSAMQRKLTVNESKIYTETQNTKSRHKSLKFSAIIKKYFTLSLPAWLLIPASGFASVLLLMVVNVQFQTVDQHINIASYQDNAVLEYRKKAAQPGIGFFSNARKKTVNFKNITITMGDNNTLMLNWPTIKQVSSYTIRLNKVTAAGSVLLKEKTVKNNSVNFRNIKLDKQRRYQWILTGETSTNEIFYATGGFVRH</sequence>
<name>A0A3B0ZVF1_9ZZZZ</name>
<keyword evidence="1" id="KW-1133">Transmembrane helix</keyword>
<keyword evidence="1" id="KW-0812">Transmembrane</keyword>
<reference evidence="2" key="1">
    <citation type="submission" date="2018-06" db="EMBL/GenBank/DDBJ databases">
        <authorList>
            <person name="Zhirakovskaya E."/>
        </authorList>
    </citation>
    <scope>NUCLEOTIDE SEQUENCE</scope>
</reference>
<evidence type="ECO:0000256" key="1">
    <source>
        <dbReference type="SAM" id="Phobius"/>
    </source>
</evidence>
<evidence type="ECO:0000313" key="2">
    <source>
        <dbReference type="EMBL" id="VAW92053.1"/>
    </source>
</evidence>